<feature type="compositionally biased region" description="Polar residues" evidence="6">
    <location>
        <begin position="34"/>
        <end position="45"/>
    </location>
</feature>
<accession>A0AAV1EQB1</accession>
<dbReference type="HAMAP" id="MF_03060">
    <property type="entry name" value="Draxin"/>
    <property type="match status" value="1"/>
</dbReference>
<evidence type="ECO:0000256" key="3">
    <source>
        <dbReference type="ARBA" id="ARBA00022729"/>
    </source>
</evidence>
<dbReference type="InterPro" id="IPR029094">
    <property type="entry name" value="Draxin"/>
</dbReference>
<dbReference type="AlphaFoldDB" id="A0AAV1EQB1"/>
<keyword evidence="8" id="KW-1185">Reference proteome</keyword>
<organism evidence="7 8">
    <name type="scientific">Xyrichtys novacula</name>
    <name type="common">Pearly razorfish</name>
    <name type="synonym">Hemipteronotus novacula</name>
    <dbReference type="NCBI Taxonomy" id="13765"/>
    <lineage>
        <taxon>Eukaryota</taxon>
        <taxon>Metazoa</taxon>
        <taxon>Chordata</taxon>
        <taxon>Craniata</taxon>
        <taxon>Vertebrata</taxon>
        <taxon>Euteleostomi</taxon>
        <taxon>Actinopterygii</taxon>
        <taxon>Neopterygii</taxon>
        <taxon>Teleostei</taxon>
        <taxon>Neoteleostei</taxon>
        <taxon>Acanthomorphata</taxon>
        <taxon>Eupercaria</taxon>
        <taxon>Labriformes</taxon>
        <taxon>Labridae</taxon>
        <taxon>Xyrichtys</taxon>
    </lineage>
</organism>
<feature type="compositionally biased region" description="Basic and acidic residues" evidence="6">
    <location>
        <begin position="104"/>
        <end position="114"/>
    </location>
</feature>
<dbReference type="PANTHER" id="PTHR28610">
    <property type="entry name" value="DRAXIN"/>
    <property type="match status" value="1"/>
</dbReference>
<dbReference type="PANTHER" id="PTHR28610:SF1">
    <property type="entry name" value="DRAXIN"/>
    <property type="match status" value="1"/>
</dbReference>
<dbReference type="EMBL" id="OY660865">
    <property type="protein sequence ID" value="CAJ1050904.1"/>
    <property type="molecule type" value="Genomic_DNA"/>
</dbReference>
<evidence type="ECO:0000256" key="4">
    <source>
        <dbReference type="ARBA" id="ARBA00023180"/>
    </source>
</evidence>
<dbReference type="GO" id="GO:0016055">
    <property type="term" value="P:Wnt signaling pathway"/>
    <property type="evidence" value="ECO:0007669"/>
    <property type="project" value="InterPro"/>
</dbReference>
<dbReference type="GO" id="GO:0005576">
    <property type="term" value="C:extracellular region"/>
    <property type="evidence" value="ECO:0007669"/>
    <property type="project" value="UniProtKB-SubCell"/>
</dbReference>
<evidence type="ECO:0000313" key="7">
    <source>
        <dbReference type="EMBL" id="CAJ1050904.1"/>
    </source>
</evidence>
<dbReference type="GO" id="GO:0021528">
    <property type="term" value="P:commissural neuron differentiation in spinal cord"/>
    <property type="evidence" value="ECO:0007669"/>
    <property type="project" value="UniProtKB-UniRule"/>
</dbReference>
<dbReference type="GO" id="GO:0030900">
    <property type="term" value="P:forebrain development"/>
    <property type="evidence" value="ECO:0007669"/>
    <property type="project" value="UniProtKB-UniRule"/>
</dbReference>
<feature type="region of interest" description="Disordered" evidence="6">
    <location>
        <begin position="271"/>
        <end position="291"/>
    </location>
</feature>
<feature type="chain" id="PRO_5043063321" description="Draxin" evidence="5">
    <location>
        <begin position="22"/>
        <end position="379"/>
    </location>
</feature>
<feature type="compositionally biased region" description="Basic residues" evidence="6">
    <location>
        <begin position="278"/>
        <end position="287"/>
    </location>
</feature>
<evidence type="ECO:0000256" key="1">
    <source>
        <dbReference type="ARBA" id="ARBA00022473"/>
    </source>
</evidence>
<dbReference type="Pfam" id="PF15550">
    <property type="entry name" value="Draxin"/>
    <property type="match status" value="1"/>
</dbReference>
<comment type="similarity">
    <text evidence="5">Belongs to the draxin family.</text>
</comment>
<feature type="signal peptide" evidence="5">
    <location>
        <begin position="1"/>
        <end position="21"/>
    </location>
</feature>
<evidence type="ECO:0000256" key="5">
    <source>
        <dbReference type="HAMAP-Rule" id="MF_03060"/>
    </source>
</evidence>
<feature type="compositionally biased region" description="Low complexity" evidence="6">
    <location>
        <begin position="186"/>
        <end position="198"/>
    </location>
</feature>
<name>A0AAV1EQB1_XYRNO</name>
<feature type="compositionally biased region" description="Polar residues" evidence="6">
    <location>
        <begin position="217"/>
        <end position="226"/>
    </location>
</feature>
<sequence precursor="true">MALSWSLFLAFLVSTLVLSHSSETGPPHSKRRQTQISAGGSNTLQHPLHSLQGHRYSRERGGQGARAAKGAGLLSHRPPHPLARPEDDGMGLESLSPVRLEMGPSRDRDRDRVRMGVKSQSQARENDLLGTRKGRGHGNGNGHGHGHHYEHHRQGSRREKGRHGKVFLPDPELSSAFRDRDLLDDPPSSSSSSAASPSFIVTPPSDTPSPISAVFGSGSSMVTTVMNEHPPTLPPASTKPQRSGRGKGQGEVMPTLDMALFDWTDYEDMKPADTWPSSRKKDKRRSKNLSSGNVTVDADAIEPCDHHLDCLPGSCCDLRQHECKPHNRGLNNKCYDDCMCEEGFRCYAKFHRKRRVTRRRGRCVVPESVSSDQGGFITI</sequence>
<gene>
    <name evidence="5" type="primary">DRAXIN</name>
    <name evidence="7" type="ORF">XNOV1_A029007</name>
</gene>
<reference evidence="7" key="1">
    <citation type="submission" date="2023-08" db="EMBL/GenBank/DDBJ databases">
        <authorList>
            <person name="Alioto T."/>
            <person name="Alioto T."/>
            <person name="Gomez Garrido J."/>
        </authorList>
    </citation>
    <scope>NUCLEOTIDE SEQUENCE</scope>
</reference>
<feature type="region of interest" description="Disordered" evidence="6">
    <location>
        <begin position="20"/>
        <end position="253"/>
    </location>
</feature>
<evidence type="ECO:0000256" key="6">
    <source>
        <dbReference type="SAM" id="MobiDB-lite"/>
    </source>
</evidence>
<comment type="subcellular location">
    <subcellularLocation>
        <location evidence="5">Secreted</location>
    </subcellularLocation>
</comment>
<dbReference type="GO" id="GO:0021516">
    <property type="term" value="P:dorsal spinal cord development"/>
    <property type="evidence" value="ECO:0007669"/>
    <property type="project" value="UniProtKB-UniRule"/>
</dbReference>
<dbReference type="Proteomes" id="UP001178508">
    <property type="component" value="Chromosome 2"/>
</dbReference>
<protein>
    <recommendedName>
        <fullName evidence="5">Draxin</fullName>
    </recommendedName>
    <alternativeName>
        <fullName evidence="5">Dorsal inhibitory axon guidance protein</fullName>
    </alternativeName>
    <alternativeName>
        <fullName evidence="5">Dorsal repulsive axon guidance protein</fullName>
    </alternativeName>
</protein>
<keyword evidence="1 5" id="KW-0217">Developmental protein</keyword>
<keyword evidence="2 5" id="KW-0964">Secreted</keyword>
<keyword evidence="3 5" id="KW-0732">Signal</keyword>
<comment type="function">
    <text evidence="5">Chemorepulsive axon guidance protein required for the development of spinal cord and forebrain commissures. Acts as a chemorepulsive guidance protein for commissural axons during development. Able to inhibit or repel neurite outgrowth from dorsal spinal cord.</text>
</comment>
<evidence type="ECO:0000256" key="2">
    <source>
        <dbReference type="ARBA" id="ARBA00022525"/>
    </source>
</evidence>
<dbReference type="GO" id="GO:0007411">
    <property type="term" value="P:axon guidance"/>
    <property type="evidence" value="ECO:0007669"/>
    <property type="project" value="UniProtKB-UniRule"/>
</dbReference>
<proteinExistence type="inferred from homology"/>
<evidence type="ECO:0000313" key="8">
    <source>
        <dbReference type="Proteomes" id="UP001178508"/>
    </source>
</evidence>
<keyword evidence="4" id="KW-0325">Glycoprotein</keyword>